<proteinExistence type="predicted"/>
<evidence type="ECO:0000256" key="1">
    <source>
        <dbReference type="SAM" id="MobiDB-lite"/>
    </source>
</evidence>
<evidence type="ECO:0008006" key="5">
    <source>
        <dbReference type="Google" id="ProtNLM"/>
    </source>
</evidence>
<accession>A0A166EAN7</accession>
<evidence type="ECO:0000256" key="2">
    <source>
        <dbReference type="SAM" id="Phobius"/>
    </source>
</evidence>
<feature type="region of interest" description="Disordered" evidence="1">
    <location>
        <begin position="66"/>
        <end position="92"/>
    </location>
</feature>
<evidence type="ECO:0000313" key="3">
    <source>
        <dbReference type="EMBL" id="KZX16454.1"/>
    </source>
</evidence>
<organism evidence="3 4">
    <name type="scientific">Methanobrevibacter cuticularis</name>
    <dbReference type="NCBI Taxonomy" id="47311"/>
    <lineage>
        <taxon>Archaea</taxon>
        <taxon>Methanobacteriati</taxon>
        <taxon>Methanobacteriota</taxon>
        <taxon>Methanomada group</taxon>
        <taxon>Methanobacteria</taxon>
        <taxon>Methanobacteriales</taxon>
        <taxon>Methanobacteriaceae</taxon>
        <taxon>Methanobrevibacter</taxon>
    </lineage>
</organism>
<comment type="caution">
    <text evidence="3">The sequence shown here is derived from an EMBL/GenBank/DDBJ whole genome shotgun (WGS) entry which is preliminary data.</text>
</comment>
<sequence>MDDIIDFIAIFFGILVLIVLIIFLILFIGLQVHIKSNNMNQEFDFNIRIKLFFINIYSKTFPRNDRNEKDLKKKTSKEKTHGSENNKNDKNEGFKENWDNYKSLIPLMKENFSPIVDFFILAFRSIELEYFNTTIKLGLSNPSDTAISFGYIQILFLVFNSSKNLSFSAEPIFNKEVFEYDSEIIFKIKLFKPLLGLFRLFSKKSMLKLIWKIRSTFK</sequence>
<dbReference type="RefSeq" id="WP_067259271.1">
    <property type="nucleotide sequence ID" value="NZ_LWMW01000092.1"/>
</dbReference>
<dbReference type="STRING" id="47311.MBCUT_08400"/>
<dbReference type="AlphaFoldDB" id="A0A166EAN7"/>
<keyword evidence="4" id="KW-1185">Reference proteome</keyword>
<reference evidence="3 4" key="1">
    <citation type="submission" date="2016-04" db="EMBL/GenBank/DDBJ databases">
        <title>Genome sequence of Methanobrevibacter cuticularis DSM 11139.</title>
        <authorList>
            <person name="Poehlein A."/>
            <person name="Seedorf H."/>
            <person name="Daniel R."/>
        </authorList>
    </citation>
    <scope>NUCLEOTIDE SEQUENCE [LARGE SCALE GENOMIC DNA]</scope>
    <source>
        <strain evidence="3 4">DSM 11139</strain>
    </source>
</reference>
<feature type="transmembrane region" description="Helical" evidence="2">
    <location>
        <begin position="7"/>
        <end position="30"/>
    </location>
</feature>
<name>A0A166EAN7_9EURY</name>
<dbReference type="Proteomes" id="UP000077275">
    <property type="component" value="Unassembled WGS sequence"/>
</dbReference>
<keyword evidence="2" id="KW-0812">Transmembrane</keyword>
<keyword evidence="2" id="KW-1133">Transmembrane helix</keyword>
<dbReference type="PATRIC" id="fig|47311.3.peg.925"/>
<dbReference type="InterPro" id="IPR021338">
    <property type="entry name" value="DUF2953"/>
</dbReference>
<keyword evidence="2" id="KW-0472">Membrane</keyword>
<dbReference type="EMBL" id="LWMW01000092">
    <property type="protein sequence ID" value="KZX16454.1"/>
    <property type="molecule type" value="Genomic_DNA"/>
</dbReference>
<dbReference type="OrthoDB" id="107743at2157"/>
<gene>
    <name evidence="3" type="ORF">MBCUT_08400</name>
</gene>
<dbReference type="Pfam" id="PF11167">
    <property type="entry name" value="DUF2953"/>
    <property type="match status" value="1"/>
</dbReference>
<protein>
    <recommendedName>
        <fullName evidence="5">DUF2953 domain-containing protein</fullName>
    </recommendedName>
</protein>
<evidence type="ECO:0000313" key="4">
    <source>
        <dbReference type="Proteomes" id="UP000077275"/>
    </source>
</evidence>